<accession>A0A9P7KF50</accession>
<dbReference type="InterPro" id="IPR032675">
    <property type="entry name" value="LRR_dom_sf"/>
</dbReference>
<protein>
    <recommendedName>
        <fullName evidence="3">F-box domain-containing protein</fullName>
    </recommendedName>
</protein>
<evidence type="ECO:0008006" key="3">
    <source>
        <dbReference type="Google" id="ProtNLM"/>
    </source>
</evidence>
<dbReference type="Proteomes" id="UP000717328">
    <property type="component" value="Unassembled WGS sequence"/>
</dbReference>
<evidence type="ECO:0000313" key="1">
    <source>
        <dbReference type="EMBL" id="KAG5649886.1"/>
    </source>
</evidence>
<dbReference type="EMBL" id="JABCKI010000653">
    <property type="protein sequence ID" value="KAG5649886.1"/>
    <property type="molecule type" value="Genomic_DNA"/>
</dbReference>
<organism evidence="1 2">
    <name type="scientific">Sphagnurus paluster</name>
    <dbReference type="NCBI Taxonomy" id="117069"/>
    <lineage>
        <taxon>Eukaryota</taxon>
        <taxon>Fungi</taxon>
        <taxon>Dikarya</taxon>
        <taxon>Basidiomycota</taxon>
        <taxon>Agaricomycotina</taxon>
        <taxon>Agaricomycetes</taxon>
        <taxon>Agaricomycetidae</taxon>
        <taxon>Agaricales</taxon>
        <taxon>Tricholomatineae</taxon>
        <taxon>Lyophyllaceae</taxon>
        <taxon>Sphagnurus</taxon>
    </lineage>
</organism>
<reference evidence="1" key="2">
    <citation type="submission" date="2021-10" db="EMBL/GenBank/DDBJ databases">
        <title>Phylogenomics reveals ancestral predisposition of the termite-cultivated fungus Termitomyces towards a domesticated lifestyle.</title>
        <authorList>
            <person name="Auxier B."/>
            <person name="Grum-Grzhimaylo A."/>
            <person name="Cardenas M.E."/>
            <person name="Lodge J.D."/>
            <person name="Laessoe T."/>
            <person name="Pedersen O."/>
            <person name="Smith M.E."/>
            <person name="Kuyper T.W."/>
            <person name="Franco-Molano E.A."/>
            <person name="Baroni T.J."/>
            <person name="Aanen D.K."/>
        </authorList>
    </citation>
    <scope>NUCLEOTIDE SEQUENCE</scope>
    <source>
        <strain evidence="1">D49</strain>
    </source>
</reference>
<evidence type="ECO:0000313" key="2">
    <source>
        <dbReference type="Proteomes" id="UP000717328"/>
    </source>
</evidence>
<gene>
    <name evidence="1" type="ORF">H0H81_001642</name>
</gene>
<sequence length="641" mass="73156">MAIPPEIFKLDLEWEVKDSAGAQRSELMRGNGNFQIDFVLRLKYKSTVSILPENYASSIENALNATMLPANQDEILDVKDMLDDFSRNNYHFSPDQRKTISTFMSSRGTDLARTQVDICLIQLKVNQLLTQMRDLQNKTIRYKDEIEKCKSFLAPVRLLPPEILIEIFSHTVVRDLDRGFPRRRNYPPLSISQVCSAWRKASFMCPDLWSTIWLFCRRDSSVVPERAIELINQWYSRAEGSRLVFSLSHDMFSHIDVRELQDITWALLPFSHRISHLHFQMDDWDRVIPFLSYASASMPALEKLEIFTAHQTSQKFSVKLFKNAPALRDVTLGISSDIMAMPSRFVLPWASLTRLVLELISDCAFYCIITQCSSLVRASFSVDLNLDSDLSYPVQLTDQFVFPHLEALQLQFYGYERAPSIAEITINALSFPAMKNFELSAIESAFVVPTHTVATLLNTYNTTSAMLLTCLVLTNIVVDHYHFATMLGACLALEKLAVESNTRRRDKTLIALLGNTRVSSPPAPSLPNLTSFALVVNDRISDTLPQKLSSLVHKWGSNPARRQPFEALFVYYDDTNGWCEPEGIFQELRELLGPWRTDDQVEAIAESGMILKTQKISTILNEQMPPMENFNLSLELEWFEA</sequence>
<proteinExistence type="predicted"/>
<name>A0A9P7KF50_9AGAR</name>
<comment type="caution">
    <text evidence="1">The sequence shown here is derived from an EMBL/GenBank/DDBJ whole genome shotgun (WGS) entry which is preliminary data.</text>
</comment>
<dbReference type="AlphaFoldDB" id="A0A9P7KF50"/>
<dbReference type="OrthoDB" id="3000694at2759"/>
<keyword evidence="2" id="KW-1185">Reference proteome</keyword>
<reference evidence="1" key="1">
    <citation type="submission" date="2021-02" db="EMBL/GenBank/DDBJ databases">
        <authorList>
            <person name="Nieuwenhuis M."/>
            <person name="Van De Peppel L.J.J."/>
        </authorList>
    </citation>
    <scope>NUCLEOTIDE SEQUENCE</scope>
    <source>
        <strain evidence="1">D49</strain>
    </source>
</reference>
<dbReference type="Gene3D" id="1.20.1280.50">
    <property type="match status" value="1"/>
</dbReference>
<dbReference type="Gene3D" id="3.80.10.10">
    <property type="entry name" value="Ribonuclease Inhibitor"/>
    <property type="match status" value="1"/>
</dbReference>